<evidence type="ECO:0000313" key="2">
    <source>
        <dbReference type="Proteomes" id="UP000663722"/>
    </source>
</evidence>
<protein>
    <submittedName>
        <fullName evidence="1">Uncharacterized protein</fullName>
    </submittedName>
</protein>
<accession>A0A975BSE9</accession>
<reference evidence="1" key="1">
    <citation type="journal article" date="2021" name="Microb. Physiol.">
        <title>Proteogenomic Insights into the Physiology of Marine, Sulfate-Reducing, Filamentous Desulfonema limicola and Desulfonema magnum.</title>
        <authorList>
            <person name="Schnaars V."/>
            <person name="Wohlbrand L."/>
            <person name="Scheve S."/>
            <person name="Hinrichs C."/>
            <person name="Reinhardt R."/>
            <person name="Rabus R."/>
        </authorList>
    </citation>
    <scope>NUCLEOTIDE SEQUENCE</scope>
    <source>
        <strain evidence="1">4be13</strain>
    </source>
</reference>
<keyword evidence="2" id="KW-1185">Reference proteome</keyword>
<dbReference type="AlphaFoldDB" id="A0A975BSE9"/>
<dbReference type="Proteomes" id="UP000663722">
    <property type="component" value="Chromosome"/>
</dbReference>
<evidence type="ECO:0000313" key="1">
    <source>
        <dbReference type="EMBL" id="QTA90740.1"/>
    </source>
</evidence>
<gene>
    <name evidence="1" type="ORF">dnm_068010</name>
</gene>
<organism evidence="1 2">
    <name type="scientific">Desulfonema magnum</name>
    <dbReference type="NCBI Taxonomy" id="45655"/>
    <lineage>
        <taxon>Bacteria</taxon>
        <taxon>Pseudomonadati</taxon>
        <taxon>Thermodesulfobacteriota</taxon>
        <taxon>Desulfobacteria</taxon>
        <taxon>Desulfobacterales</taxon>
        <taxon>Desulfococcaceae</taxon>
        <taxon>Desulfonema</taxon>
    </lineage>
</organism>
<dbReference type="KEGG" id="dmm:dnm_068010"/>
<dbReference type="EMBL" id="CP061800">
    <property type="protein sequence ID" value="QTA90740.1"/>
    <property type="molecule type" value="Genomic_DNA"/>
</dbReference>
<proteinExistence type="predicted"/>
<sequence length="43" mass="5255">MHRRTDLLHEQINLTGEKIWKIRNHAGQFEKLSGKQFEKLFYI</sequence>
<name>A0A975BSE9_9BACT</name>